<comment type="caution">
    <text evidence="3">The sequence shown here is derived from an EMBL/GenBank/DDBJ whole genome shotgun (WGS) entry which is preliminary data.</text>
</comment>
<feature type="region of interest" description="Disordered" evidence="2">
    <location>
        <begin position="420"/>
        <end position="450"/>
    </location>
</feature>
<proteinExistence type="predicted"/>
<dbReference type="PANTHER" id="PTHR34380:SF1">
    <property type="entry name" value="OS01G0221300 PROTEIN"/>
    <property type="match status" value="1"/>
</dbReference>
<keyword evidence="1" id="KW-0175">Coiled coil</keyword>
<gene>
    <name evidence="3" type="ORF">Golob_009043</name>
</gene>
<feature type="region of interest" description="Disordered" evidence="2">
    <location>
        <begin position="467"/>
        <end position="488"/>
    </location>
</feature>
<dbReference type="AlphaFoldDB" id="A0A7J8MH75"/>
<feature type="coiled-coil region" evidence="1">
    <location>
        <begin position="29"/>
        <end position="77"/>
    </location>
</feature>
<dbReference type="EMBL" id="JABEZX010000008">
    <property type="protein sequence ID" value="MBA0564085.1"/>
    <property type="molecule type" value="Genomic_DNA"/>
</dbReference>
<protein>
    <submittedName>
        <fullName evidence="3">Uncharacterized protein</fullName>
    </submittedName>
</protein>
<name>A0A7J8MH75_9ROSI</name>
<evidence type="ECO:0000256" key="1">
    <source>
        <dbReference type="SAM" id="Coils"/>
    </source>
</evidence>
<keyword evidence="4" id="KW-1185">Reference proteome</keyword>
<evidence type="ECO:0000313" key="4">
    <source>
        <dbReference type="Proteomes" id="UP000593572"/>
    </source>
</evidence>
<accession>A0A7J8MH75</accession>
<organism evidence="3 4">
    <name type="scientific">Gossypium lobatum</name>
    <dbReference type="NCBI Taxonomy" id="34289"/>
    <lineage>
        <taxon>Eukaryota</taxon>
        <taxon>Viridiplantae</taxon>
        <taxon>Streptophyta</taxon>
        <taxon>Embryophyta</taxon>
        <taxon>Tracheophyta</taxon>
        <taxon>Spermatophyta</taxon>
        <taxon>Magnoliopsida</taxon>
        <taxon>eudicotyledons</taxon>
        <taxon>Gunneridae</taxon>
        <taxon>Pentapetalae</taxon>
        <taxon>rosids</taxon>
        <taxon>malvids</taxon>
        <taxon>Malvales</taxon>
        <taxon>Malvaceae</taxon>
        <taxon>Malvoideae</taxon>
        <taxon>Gossypium</taxon>
    </lineage>
</organism>
<sequence>MMEINLEEADENVPKTDFVYDGGVGNCRCSELESRSRKAETRCLELESEVRMRKSDYEVLETRFRSLEAAHLALQDEINVLRGRNSEVGDRMVSGYGGKGLIEGAVDLTEESDEEDMVSKLMVENRVLECEKSKAQNEAEFWKLKFTELESLMSRLQESSVLKSTERPVDMMNEGVKSKDGITSNDLPAVDKAVSFMDSSPTLVSPGKGIGNLQPAGNDDSFLVTPCNDTPYKLFTFEKEDHGIESSKRVKRLLPFREERSPGRQMAPSTPAGVKPASVIIIDIHGSDDELNLAHDEIPLTSNWEDVDGKHEIEGIVDSEIETRTITDQNQEGKEDTLSFIAVSKRKRASNVFTSDTESDDDNVPIATLRKMHHEEAVPAATTRGSFTPQKRRLVSLRQSEGVKRCSSRKEGECELRKLITPTTEDVEDDGSDKIGSDSESDSDSLNGFIVEDTDTTNCDDSCSDSLQDGSDCNDACSRPEDVSSDSNDEVDFDMIISQLKRKKDHKSDWKFEGEMLAAFGKDPELCMKAVCALYRQQTSGEKLSKAALCQNQRGFNKIDAYRGCTLAEFLTDGDPQGDLMKSVKELEAYDQNAIELCRNLATKYSKQLFEIYKSKEDPYFLPP</sequence>
<dbReference type="PANTHER" id="PTHR34380">
    <property type="entry name" value="BNAA03G12380D PROTEIN"/>
    <property type="match status" value="1"/>
</dbReference>
<dbReference type="Proteomes" id="UP000593572">
    <property type="component" value="Unassembled WGS sequence"/>
</dbReference>
<evidence type="ECO:0000256" key="2">
    <source>
        <dbReference type="SAM" id="MobiDB-lite"/>
    </source>
</evidence>
<feature type="coiled-coil region" evidence="1">
    <location>
        <begin position="118"/>
        <end position="145"/>
    </location>
</feature>
<evidence type="ECO:0000313" key="3">
    <source>
        <dbReference type="EMBL" id="MBA0564085.1"/>
    </source>
</evidence>
<feature type="region of interest" description="Disordered" evidence="2">
    <location>
        <begin position="374"/>
        <end position="394"/>
    </location>
</feature>
<reference evidence="3 4" key="1">
    <citation type="journal article" date="2019" name="Genome Biol. Evol.">
        <title>Insights into the evolution of the New World diploid cottons (Gossypium, subgenus Houzingenia) based on genome sequencing.</title>
        <authorList>
            <person name="Grover C.E."/>
            <person name="Arick M.A. 2nd"/>
            <person name="Thrash A."/>
            <person name="Conover J.L."/>
            <person name="Sanders W.S."/>
            <person name="Peterson D.G."/>
            <person name="Frelichowski J.E."/>
            <person name="Scheffler J.A."/>
            <person name="Scheffler B.E."/>
            <person name="Wendel J.F."/>
        </authorList>
    </citation>
    <scope>NUCLEOTIDE SEQUENCE [LARGE SCALE GENOMIC DNA]</scope>
    <source>
        <strain evidence="3">157</strain>
        <tissue evidence="3">Leaf</tissue>
    </source>
</reference>